<dbReference type="Proteomes" id="UP000792457">
    <property type="component" value="Unassembled WGS sequence"/>
</dbReference>
<sequence length="147" mass="16929">MRDSRDRCINPTGYGPRRYVVIELRSERYDEADTTSQHVRERRDQKALAKICLMVKPAVYSHVRSANTALEAWQNLAMAFEDKGLNRRLLLLRSLCSIKLETFVTMEDYVNEVMSLSQKLAAVDKPVDDEFLGAIMLQGCRMITSPW</sequence>
<protein>
    <recommendedName>
        <fullName evidence="3">Retrovirus-related Pol polyprotein from transposon TNT 1-94</fullName>
    </recommendedName>
</protein>
<gene>
    <name evidence="1" type="ORF">J437_LFUL003200</name>
</gene>
<dbReference type="EMBL" id="KZ308197">
    <property type="protein sequence ID" value="KAG8224477.1"/>
    <property type="molecule type" value="Genomic_DNA"/>
</dbReference>
<dbReference type="OrthoDB" id="116316at2759"/>
<evidence type="ECO:0000313" key="2">
    <source>
        <dbReference type="Proteomes" id="UP000792457"/>
    </source>
</evidence>
<evidence type="ECO:0008006" key="3">
    <source>
        <dbReference type="Google" id="ProtNLM"/>
    </source>
</evidence>
<reference evidence="1" key="1">
    <citation type="submission" date="2013-04" db="EMBL/GenBank/DDBJ databases">
        <authorList>
            <person name="Qu J."/>
            <person name="Murali S.C."/>
            <person name="Bandaranaike D."/>
            <person name="Bellair M."/>
            <person name="Blankenburg K."/>
            <person name="Chao H."/>
            <person name="Dinh H."/>
            <person name="Doddapaneni H."/>
            <person name="Downs B."/>
            <person name="Dugan-Rocha S."/>
            <person name="Elkadiri S."/>
            <person name="Gnanaolivu R.D."/>
            <person name="Hernandez B."/>
            <person name="Javaid M."/>
            <person name="Jayaseelan J.C."/>
            <person name="Lee S."/>
            <person name="Li M."/>
            <person name="Ming W."/>
            <person name="Munidasa M."/>
            <person name="Muniz J."/>
            <person name="Nguyen L."/>
            <person name="Ongeri F."/>
            <person name="Osuji N."/>
            <person name="Pu L.-L."/>
            <person name="Puazo M."/>
            <person name="Qu C."/>
            <person name="Quiroz J."/>
            <person name="Raj R."/>
            <person name="Weissenberger G."/>
            <person name="Xin Y."/>
            <person name="Zou X."/>
            <person name="Han Y."/>
            <person name="Richards S."/>
            <person name="Worley K."/>
            <person name="Muzny D."/>
            <person name="Gibbs R."/>
        </authorList>
    </citation>
    <scope>NUCLEOTIDE SEQUENCE</scope>
    <source>
        <strain evidence="1">Sampled in the wild</strain>
    </source>
</reference>
<evidence type="ECO:0000313" key="1">
    <source>
        <dbReference type="EMBL" id="KAG8224477.1"/>
    </source>
</evidence>
<dbReference type="AlphaFoldDB" id="A0A8K0JXJ7"/>
<dbReference type="PANTHER" id="PTHR47481">
    <property type="match status" value="1"/>
</dbReference>
<keyword evidence="2" id="KW-1185">Reference proteome</keyword>
<comment type="caution">
    <text evidence="1">The sequence shown here is derived from an EMBL/GenBank/DDBJ whole genome shotgun (WGS) entry which is preliminary data.</text>
</comment>
<reference evidence="1" key="2">
    <citation type="submission" date="2017-10" db="EMBL/GenBank/DDBJ databases">
        <title>Ladona fulva Genome sequencing and assembly.</title>
        <authorList>
            <person name="Murali S."/>
            <person name="Richards S."/>
            <person name="Bandaranaike D."/>
            <person name="Bellair M."/>
            <person name="Blankenburg K."/>
            <person name="Chao H."/>
            <person name="Dinh H."/>
            <person name="Doddapaneni H."/>
            <person name="Dugan-Rocha S."/>
            <person name="Elkadiri S."/>
            <person name="Gnanaolivu R."/>
            <person name="Hernandez B."/>
            <person name="Skinner E."/>
            <person name="Javaid M."/>
            <person name="Lee S."/>
            <person name="Li M."/>
            <person name="Ming W."/>
            <person name="Munidasa M."/>
            <person name="Muniz J."/>
            <person name="Nguyen L."/>
            <person name="Hughes D."/>
            <person name="Osuji N."/>
            <person name="Pu L.-L."/>
            <person name="Puazo M."/>
            <person name="Qu C."/>
            <person name="Quiroz J."/>
            <person name="Raj R."/>
            <person name="Weissenberger G."/>
            <person name="Xin Y."/>
            <person name="Zou X."/>
            <person name="Han Y."/>
            <person name="Worley K."/>
            <person name="Muzny D."/>
            <person name="Gibbs R."/>
        </authorList>
    </citation>
    <scope>NUCLEOTIDE SEQUENCE</scope>
    <source>
        <strain evidence="1">Sampled in the wild</strain>
    </source>
</reference>
<organism evidence="1 2">
    <name type="scientific">Ladona fulva</name>
    <name type="common">Scarce chaser dragonfly</name>
    <name type="synonym">Libellula fulva</name>
    <dbReference type="NCBI Taxonomy" id="123851"/>
    <lineage>
        <taxon>Eukaryota</taxon>
        <taxon>Metazoa</taxon>
        <taxon>Ecdysozoa</taxon>
        <taxon>Arthropoda</taxon>
        <taxon>Hexapoda</taxon>
        <taxon>Insecta</taxon>
        <taxon>Pterygota</taxon>
        <taxon>Palaeoptera</taxon>
        <taxon>Odonata</taxon>
        <taxon>Epiprocta</taxon>
        <taxon>Anisoptera</taxon>
        <taxon>Libelluloidea</taxon>
        <taxon>Libellulidae</taxon>
        <taxon>Ladona</taxon>
    </lineage>
</organism>
<proteinExistence type="predicted"/>
<accession>A0A8K0JXJ7</accession>
<dbReference type="PANTHER" id="PTHR47481:SF36">
    <property type="entry name" value="CCHC-TYPE DOMAIN-CONTAINING PROTEIN"/>
    <property type="match status" value="1"/>
</dbReference>
<name>A0A8K0JXJ7_LADFU</name>
<dbReference type="Pfam" id="PF14223">
    <property type="entry name" value="Retrotran_gag_2"/>
    <property type="match status" value="1"/>
</dbReference>